<dbReference type="InterPro" id="IPR002314">
    <property type="entry name" value="aa-tRNA-synt_IIb"/>
</dbReference>
<dbReference type="GO" id="GO:0005524">
    <property type="term" value="F:ATP binding"/>
    <property type="evidence" value="ECO:0007669"/>
    <property type="project" value="UniProtKB-KW"/>
</dbReference>
<keyword evidence="7 12" id="KW-0030">Aminoacyl-tRNA synthetase</keyword>
<organism evidence="12 13">
    <name type="scientific">Candidatus Adlerbacteria bacterium GW2011_GWC1_50_9</name>
    <dbReference type="NCBI Taxonomy" id="1618608"/>
    <lineage>
        <taxon>Bacteria</taxon>
        <taxon>Candidatus Adleribacteriota</taxon>
    </lineage>
</organism>
<evidence type="ECO:0000256" key="9">
    <source>
        <dbReference type="ARBA" id="ARBA00047671"/>
    </source>
</evidence>
<evidence type="ECO:0000256" key="5">
    <source>
        <dbReference type="ARBA" id="ARBA00022840"/>
    </source>
</evidence>
<dbReference type="SUPFAM" id="SSF52954">
    <property type="entry name" value="Class II aaRS ABD-related"/>
    <property type="match status" value="1"/>
</dbReference>
<dbReference type="SUPFAM" id="SSF55681">
    <property type="entry name" value="Class II aaRS and biotin synthetases"/>
    <property type="match status" value="1"/>
</dbReference>
<dbReference type="EMBL" id="LCQQ01000075">
    <property type="protein sequence ID" value="KKW18772.1"/>
    <property type="molecule type" value="Genomic_DNA"/>
</dbReference>
<dbReference type="Pfam" id="PF03129">
    <property type="entry name" value="HGTP_anticodon"/>
    <property type="match status" value="1"/>
</dbReference>
<keyword evidence="3" id="KW-0436">Ligase</keyword>
<feature type="region of interest" description="Disordered" evidence="10">
    <location>
        <begin position="390"/>
        <end position="418"/>
    </location>
</feature>
<accession>A0A0G1YUV2</accession>
<dbReference type="InterPro" id="IPR044140">
    <property type="entry name" value="ProRS_anticodon_short"/>
</dbReference>
<dbReference type="InterPro" id="IPR004154">
    <property type="entry name" value="Anticodon-bd"/>
</dbReference>
<evidence type="ECO:0000256" key="3">
    <source>
        <dbReference type="ARBA" id="ARBA00022598"/>
    </source>
</evidence>
<evidence type="ECO:0000256" key="10">
    <source>
        <dbReference type="SAM" id="MobiDB-lite"/>
    </source>
</evidence>
<evidence type="ECO:0000313" key="12">
    <source>
        <dbReference type="EMBL" id="KKW18772.1"/>
    </source>
</evidence>
<dbReference type="InterPro" id="IPR050062">
    <property type="entry name" value="Pro-tRNA_synthetase"/>
</dbReference>
<evidence type="ECO:0000313" key="13">
    <source>
        <dbReference type="Proteomes" id="UP000034201"/>
    </source>
</evidence>
<keyword evidence="6" id="KW-0648">Protein biosynthesis</keyword>
<dbReference type="CDD" id="cd00861">
    <property type="entry name" value="ProRS_anticodon_short"/>
    <property type="match status" value="1"/>
</dbReference>
<name>A0A0G1YUV2_9BACT</name>
<dbReference type="PROSITE" id="PS50862">
    <property type="entry name" value="AA_TRNA_LIGASE_II"/>
    <property type="match status" value="1"/>
</dbReference>
<dbReference type="Proteomes" id="UP000034201">
    <property type="component" value="Unassembled WGS sequence"/>
</dbReference>
<evidence type="ECO:0000256" key="1">
    <source>
        <dbReference type="ARBA" id="ARBA00012831"/>
    </source>
</evidence>
<evidence type="ECO:0000256" key="7">
    <source>
        <dbReference type="ARBA" id="ARBA00023146"/>
    </source>
</evidence>
<dbReference type="PANTHER" id="PTHR42753">
    <property type="entry name" value="MITOCHONDRIAL RIBOSOME PROTEIN L39/PROLYL-TRNA LIGASE FAMILY MEMBER"/>
    <property type="match status" value="1"/>
</dbReference>
<comment type="catalytic activity">
    <reaction evidence="9">
        <text>tRNA(Pro) + L-proline + ATP = L-prolyl-tRNA(Pro) + AMP + diphosphate</text>
        <dbReference type="Rhea" id="RHEA:14305"/>
        <dbReference type="Rhea" id="RHEA-COMP:9700"/>
        <dbReference type="Rhea" id="RHEA-COMP:9702"/>
        <dbReference type="ChEBI" id="CHEBI:30616"/>
        <dbReference type="ChEBI" id="CHEBI:33019"/>
        <dbReference type="ChEBI" id="CHEBI:60039"/>
        <dbReference type="ChEBI" id="CHEBI:78442"/>
        <dbReference type="ChEBI" id="CHEBI:78532"/>
        <dbReference type="ChEBI" id="CHEBI:456215"/>
        <dbReference type="EC" id="6.1.1.15"/>
    </reaction>
</comment>
<proteinExistence type="predicted"/>
<dbReference type="Pfam" id="PF00587">
    <property type="entry name" value="tRNA-synt_2b"/>
    <property type="match status" value="1"/>
</dbReference>
<gene>
    <name evidence="12" type="ORF">UY61_C0075G0003</name>
</gene>
<dbReference type="InterPro" id="IPR045864">
    <property type="entry name" value="aa-tRNA-synth_II/BPL/LPL"/>
</dbReference>
<dbReference type="InterPro" id="IPR036621">
    <property type="entry name" value="Anticodon-bd_dom_sf"/>
</dbReference>
<evidence type="ECO:0000256" key="2">
    <source>
        <dbReference type="ARBA" id="ARBA00019110"/>
    </source>
</evidence>
<dbReference type="PATRIC" id="fig|1618608.3.peg.878"/>
<evidence type="ECO:0000256" key="6">
    <source>
        <dbReference type="ARBA" id="ARBA00022917"/>
    </source>
</evidence>
<dbReference type="GO" id="GO:0005829">
    <property type="term" value="C:cytosol"/>
    <property type="evidence" value="ECO:0007669"/>
    <property type="project" value="TreeGrafter"/>
</dbReference>
<reference evidence="12 13" key="1">
    <citation type="journal article" date="2015" name="Nature">
        <title>rRNA introns, odd ribosomes, and small enigmatic genomes across a large radiation of phyla.</title>
        <authorList>
            <person name="Brown C.T."/>
            <person name="Hug L.A."/>
            <person name="Thomas B.C."/>
            <person name="Sharon I."/>
            <person name="Castelle C.J."/>
            <person name="Singh A."/>
            <person name="Wilkins M.J."/>
            <person name="Williams K.H."/>
            <person name="Banfield J.F."/>
        </authorList>
    </citation>
    <scope>NUCLEOTIDE SEQUENCE [LARGE SCALE GENOMIC DNA]</scope>
</reference>
<dbReference type="InterPro" id="IPR006195">
    <property type="entry name" value="aa-tRNA-synth_II"/>
</dbReference>
<keyword evidence="4" id="KW-0547">Nucleotide-binding</keyword>
<evidence type="ECO:0000259" key="11">
    <source>
        <dbReference type="PROSITE" id="PS50862"/>
    </source>
</evidence>
<dbReference type="Gene3D" id="3.30.930.10">
    <property type="entry name" value="Bira Bifunctional Protein, Domain 2"/>
    <property type="match status" value="1"/>
</dbReference>
<dbReference type="GO" id="GO:0004827">
    <property type="term" value="F:proline-tRNA ligase activity"/>
    <property type="evidence" value="ECO:0007669"/>
    <property type="project" value="UniProtKB-EC"/>
</dbReference>
<dbReference type="GO" id="GO:0006433">
    <property type="term" value="P:prolyl-tRNA aminoacylation"/>
    <property type="evidence" value="ECO:0007669"/>
    <property type="project" value="InterPro"/>
</dbReference>
<feature type="domain" description="Aminoacyl-transfer RNA synthetases class-II family profile" evidence="11">
    <location>
        <begin position="38"/>
        <end position="318"/>
    </location>
</feature>
<sequence length="418" mass="47407">MRQSHLFTKTRREAPKDEVSRNAELLIRAGYIHKEAAGAYSYLPLGLRVFKNIENIIREEMNAIGGQEIMLTALQAPALWKKSGRWDDEAVDVWFKMLLKDGGELGLAPTHEEPLTSLMTEHVQSYKDLPRYVYQFQTKFRNELRAKSGILRTREFVMKDLYSFSRDEKEFRAFYEECAGAYKKIFDRVGIGERTFRTFASGGSFSKYSDEFQMLCDAGEDLVYVDRAKNIAVNREVYTDEVLADLKLNKEELEEHKSIEVGNIFPLGTRFSEVLGLSYKDEKGKQKPVVMGSYGIGPGRLMGAIVETLSDEKGIVWPSEVAPFAVHLVSITSGNADVIKEAERLYELLTEHRIGVLYDDRDIRAGEKFADADLIGIPMRMVISEKTMTEGGVEVSSRESGRTTLMPESSIVDELTRK</sequence>
<dbReference type="Gene3D" id="3.40.50.800">
    <property type="entry name" value="Anticodon-binding domain"/>
    <property type="match status" value="1"/>
</dbReference>
<dbReference type="PANTHER" id="PTHR42753:SF2">
    <property type="entry name" value="PROLINE--TRNA LIGASE"/>
    <property type="match status" value="1"/>
</dbReference>
<dbReference type="EC" id="6.1.1.15" evidence="1"/>
<protein>
    <recommendedName>
        <fullName evidence="2">Proline--tRNA ligase</fullName>
        <ecNumber evidence="1">6.1.1.15</ecNumber>
    </recommendedName>
    <alternativeName>
        <fullName evidence="8">Prolyl-tRNA synthetase</fullName>
    </alternativeName>
</protein>
<dbReference type="AlphaFoldDB" id="A0A0G1YUV2"/>
<evidence type="ECO:0000256" key="4">
    <source>
        <dbReference type="ARBA" id="ARBA00022741"/>
    </source>
</evidence>
<keyword evidence="5" id="KW-0067">ATP-binding</keyword>
<comment type="caution">
    <text evidence="12">The sequence shown here is derived from an EMBL/GenBank/DDBJ whole genome shotgun (WGS) entry which is preliminary data.</text>
</comment>
<evidence type="ECO:0000256" key="8">
    <source>
        <dbReference type="ARBA" id="ARBA00029731"/>
    </source>
</evidence>
<dbReference type="PRINTS" id="PR01046">
    <property type="entry name" value="TRNASYNTHPRO"/>
</dbReference>
<dbReference type="InterPro" id="IPR002316">
    <property type="entry name" value="Pro-tRNA-ligase_IIa"/>
</dbReference>